<evidence type="ECO:0000256" key="1">
    <source>
        <dbReference type="SAM" id="Phobius"/>
    </source>
</evidence>
<proteinExistence type="predicted"/>
<dbReference type="GeneID" id="92515478"/>
<evidence type="ECO:0000313" key="2">
    <source>
        <dbReference type="EMBL" id="KAG5481494.1"/>
    </source>
</evidence>
<dbReference type="KEGG" id="lmat:92515478"/>
<evidence type="ECO:0000313" key="3">
    <source>
        <dbReference type="Proteomes" id="UP000673552"/>
    </source>
</evidence>
<gene>
    <name evidence="2" type="ORF">LSCM1_05511</name>
</gene>
<protein>
    <submittedName>
        <fullName evidence="2">Uncharacterized protein</fullName>
    </submittedName>
</protein>
<keyword evidence="3" id="KW-1185">Reference proteome</keyword>
<keyword evidence="1" id="KW-0472">Membrane</keyword>
<keyword evidence="1" id="KW-0812">Transmembrane</keyword>
<keyword evidence="1" id="KW-1133">Transmembrane helix</keyword>
<name>A0A836GYJ5_9TRYP</name>
<feature type="transmembrane region" description="Helical" evidence="1">
    <location>
        <begin position="127"/>
        <end position="144"/>
    </location>
</feature>
<sequence>MPLASKIRVYRELKRMAAENRHLYACLLSHIDAQGLTRRRAAPRSSLYASRAPTGRKYLFTRQGEGRNRQYKTSFSVPLCHRCALTVGEASAASKEEAELGAMIAALAIAPSSAEWSRIMRVLDTDLFVAFVTLLTALNAYALIRVVRAQPERAGFAASRGSSAAGKGPQFRATVAAELASIDDCENVSIDRRHCIAPGNGPLRRDNDVDSQTQTVQSRQCERRYDVGVTGDWLPSALDAIKSALFKSLDLLQDHAVDEWRAAGQEGALLLNELSCGDCCTSEMDVCVLNSALRGGNVAVQPPCTAVDEGVVWRFRCDATSDHIIVTAAPEERALAESHIMPLCAPTENGEGTGCLSGTNLAPSAEFSRRVTTDEVHLPFSISAATIRRPFVGDYSYRSEPASKELQWPRRCLNGATLLLLAALKSSLYRSAASACSRHTLNYNAVLERASPATELCKSSVAPALEWTRAPFFSAFCDAASLPHGLFSPGEPWSVGSDIAQDTVESPGQNHWHCPDVVVMIASVRAALQLPFRSYPNITFEQTALHDPARRACELAQGLHGDVDVLTRVHVRWETSRGLLTACAVSDPALHHQNAIRSGFEESSCTQLSCADTGYPRGPLLLLVSAVCSLYDQVVNCAFNVVAGRYPVASVKNYLARGGLDFLLFSWFRASPQVRCFTIGTTPPSYVQLSNSEATSILRGPTRHELGHSMTRAMLFYDLLGQRVLFAETHATSAADAVARVNTLSVERNCVRIDFHALPSAVAQRPFRSVLRQRQWQRSREVMERTMQLGAAAADGAEAGKCASHHHYQAAAAAAMRACIRACASEVGALWTVLETAAKVAAGSDRNSNAKGLPGHRPLFARFMEDPSPTAKVFSGEDDSEDDRGWWLGSHGASWNCRALGKEAAPPLAGVMEVHLCLPTPLGAAATAGGKQTEATSVKFVVLRCRVDALRSENEVTRYEWSCEERVTEPLGRCCFPTLVFTTAKVVSGVFPALTLLCRRALEYISLEAGFAPLVSTLPPLSDVLAWCSAAAPTFHGALGGYPPYNARFYAAPKLLGELLQGAAGKYRCHYHILPPRGPIMNAVSGVGWGAGCAEAAGDEEAAAQPSTIFYTSKPIDVGAALAEDATRQHDSCLAKPLSVGCTLYLESLLGGRAASSLSAASPTRRALAATPFVLGHGVGHTKREAWRSAAWQALRLQFPGALAQLEAYRDASELLQRPAQLNRLLSSSGLNRGDVWGRVAPVIYKLRFDCSVPSYSSARTTAVASAAAVPAQAVHQLQCQVTAVRTDGSQVCVVPGCTATATSAGKAYTVAVTAVLRAVRGAAQEAAADASRVTMGTAPGHVIWASTWPSAPGSLSGAAQSPHPAPYSAWRETTHYGKSVWHAYAGALSAYHGFDVVVDLVSEDASADELGSPSRGVGGGGRLRCRAMLSKVRVRMSDWRAEAATAAGGADLRSTDQSSGTHRRITPFGALSDAVGGRTAGASVGDAADGILFERSADSLLACCLPLLGTGAYSTRADSVGALTRPHGEHFCHLLREITKWLRDITQQCALPLALREELRGLLLARACDLARIQDSYRWTPAERVEALLMWWVGRRVQVHIHRIDPSMTAASSSANQMAWVAEALVEIHGGRRRPGLKEQAGEFESREDTRRRLALPWVAARAIGTTSDEAAWQLCRRVCDALGDVVEAEPFLPSPERR</sequence>
<accession>A0A836GYJ5</accession>
<dbReference type="Proteomes" id="UP000673552">
    <property type="component" value="Chromosome 17"/>
</dbReference>
<dbReference type="RefSeq" id="XP_067179601.1">
    <property type="nucleotide sequence ID" value="XM_067322966.1"/>
</dbReference>
<dbReference type="OrthoDB" id="261706at2759"/>
<comment type="caution">
    <text evidence="2">The sequence shown here is derived from an EMBL/GenBank/DDBJ whole genome shotgun (WGS) entry which is preliminary data.</text>
</comment>
<organism evidence="2 3">
    <name type="scientific">Leishmania martiniquensis</name>
    <dbReference type="NCBI Taxonomy" id="1580590"/>
    <lineage>
        <taxon>Eukaryota</taxon>
        <taxon>Discoba</taxon>
        <taxon>Euglenozoa</taxon>
        <taxon>Kinetoplastea</taxon>
        <taxon>Metakinetoplastina</taxon>
        <taxon>Trypanosomatida</taxon>
        <taxon>Trypanosomatidae</taxon>
        <taxon>Leishmaniinae</taxon>
        <taxon>Leishmania</taxon>
    </lineage>
</organism>
<reference evidence="2 3" key="1">
    <citation type="submission" date="2021-03" db="EMBL/GenBank/DDBJ databases">
        <title>Leishmania (Mundinia) martiniquensis Genome sequencing and assembly.</title>
        <authorList>
            <person name="Almutairi H."/>
            <person name="Gatherer D."/>
        </authorList>
    </citation>
    <scope>NUCLEOTIDE SEQUENCE [LARGE SCALE GENOMIC DNA]</scope>
    <source>
        <strain evidence="2">LSCM1</strain>
    </source>
</reference>
<dbReference type="EMBL" id="JAFEUZ010000017">
    <property type="protein sequence ID" value="KAG5481494.1"/>
    <property type="molecule type" value="Genomic_DNA"/>
</dbReference>